<keyword evidence="1" id="KW-0175">Coiled coil</keyword>
<accession>A0A0C3DD38</accession>
<gene>
    <name evidence="2" type="ORF">SCLCIDRAFT_31184</name>
</gene>
<name>A0A0C3DD38_9AGAM</name>
<dbReference type="AlphaFoldDB" id="A0A0C3DD38"/>
<dbReference type="HOGENOM" id="CLU_023752_0_0_1"/>
<organism evidence="2 3">
    <name type="scientific">Scleroderma citrinum Foug A</name>
    <dbReference type="NCBI Taxonomy" id="1036808"/>
    <lineage>
        <taxon>Eukaryota</taxon>
        <taxon>Fungi</taxon>
        <taxon>Dikarya</taxon>
        <taxon>Basidiomycota</taxon>
        <taxon>Agaricomycotina</taxon>
        <taxon>Agaricomycetes</taxon>
        <taxon>Agaricomycetidae</taxon>
        <taxon>Boletales</taxon>
        <taxon>Sclerodermatineae</taxon>
        <taxon>Sclerodermataceae</taxon>
        <taxon>Scleroderma</taxon>
    </lineage>
</organism>
<dbReference type="InParanoid" id="A0A0C3DD38"/>
<evidence type="ECO:0000313" key="2">
    <source>
        <dbReference type="EMBL" id="KIM54314.1"/>
    </source>
</evidence>
<proteinExistence type="predicted"/>
<evidence type="ECO:0000313" key="3">
    <source>
        <dbReference type="Proteomes" id="UP000053989"/>
    </source>
</evidence>
<sequence length="282" mass="32058">MVSANWRTPSRNFTDEISAARAELDCLERHENELLKQLVDTRAAALAQRRRLGDLVQRRKPPINRLPVESLLQIIGLAIRAPSDGLSEDHINRIRRKGELAGVSRHWRNLIFGCPNLWTEITLVQVLLPSVVRMHAIRSRTCLIDVHIGAWYTDSNKFRYLGEMLDAVVACVSRWRTFTVQGSYCQAVFSLIFRRIDGLCFPCLSSVDIPAELFPGSGPQAGYQRSLQPQNIPRLKHAVLHTYKDDFDLPLELETLSLTVPNYYGEPRTSQSTIPSSSRCRH</sequence>
<dbReference type="EMBL" id="KN822157">
    <property type="protein sequence ID" value="KIM54314.1"/>
    <property type="molecule type" value="Genomic_DNA"/>
</dbReference>
<feature type="coiled-coil region" evidence="1">
    <location>
        <begin position="10"/>
        <end position="37"/>
    </location>
</feature>
<protein>
    <recommendedName>
        <fullName evidence="4">F-box domain-containing protein</fullName>
    </recommendedName>
</protein>
<evidence type="ECO:0008006" key="4">
    <source>
        <dbReference type="Google" id="ProtNLM"/>
    </source>
</evidence>
<dbReference type="Proteomes" id="UP000053989">
    <property type="component" value="Unassembled WGS sequence"/>
</dbReference>
<dbReference type="OrthoDB" id="3365698at2759"/>
<reference evidence="3" key="2">
    <citation type="submission" date="2015-01" db="EMBL/GenBank/DDBJ databases">
        <title>Evolutionary Origins and Diversification of the Mycorrhizal Mutualists.</title>
        <authorList>
            <consortium name="DOE Joint Genome Institute"/>
            <consortium name="Mycorrhizal Genomics Consortium"/>
            <person name="Kohler A."/>
            <person name="Kuo A."/>
            <person name="Nagy L.G."/>
            <person name="Floudas D."/>
            <person name="Copeland A."/>
            <person name="Barry K.W."/>
            <person name="Cichocki N."/>
            <person name="Veneault-Fourrey C."/>
            <person name="LaButti K."/>
            <person name="Lindquist E.A."/>
            <person name="Lipzen A."/>
            <person name="Lundell T."/>
            <person name="Morin E."/>
            <person name="Murat C."/>
            <person name="Riley R."/>
            <person name="Ohm R."/>
            <person name="Sun H."/>
            <person name="Tunlid A."/>
            <person name="Henrissat B."/>
            <person name="Grigoriev I.V."/>
            <person name="Hibbett D.S."/>
            <person name="Martin F."/>
        </authorList>
    </citation>
    <scope>NUCLEOTIDE SEQUENCE [LARGE SCALE GENOMIC DNA]</scope>
    <source>
        <strain evidence="3">Foug A</strain>
    </source>
</reference>
<keyword evidence="3" id="KW-1185">Reference proteome</keyword>
<reference evidence="2 3" key="1">
    <citation type="submission" date="2014-04" db="EMBL/GenBank/DDBJ databases">
        <authorList>
            <consortium name="DOE Joint Genome Institute"/>
            <person name="Kuo A."/>
            <person name="Kohler A."/>
            <person name="Nagy L.G."/>
            <person name="Floudas D."/>
            <person name="Copeland A."/>
            <person name="Barry K.W."/>
            <person name="Cichocki N."/>
            <person name="Veneault-Fourrey C."/>
            <person name="LaButti K."/>
            <person name="Lindquist E.A."/>
            <person name="Lipzen A."/>
            <person name="Lundell T."/>
            <person name="Morin E."/>
            <person name="Murat C."/>
            <person name="Sun H."/>
            <person name="Tunlid A."/>
            <person name="Henrissat B."/>
            <person name="Grigoriev I.V."/>
            <person name="Hibbett D.S."/>
            <person name="Martin F."/>
            <person name="Nordberg H.P."/>
            <person name="Cantor M.N."/>
            <person name="Hua S.X."/>
        </authorList>
    </citation>
    <scope>NUCLEOTIDE SEQUENCE [LARGE SCALE GENOMIC DNA]</scope>
    <source>
        <strain evidence="2 3">Foug A</strain>
    </source>
</reference>
<evidence type="ECO:0000256" key="1">
    <source>
        <dbReference type="SAM" id="Coils"/>
    </source>
</evidence>
<dbReference type="STRING" id="1036808.A0A0C3DD38"/>